<dbReference type="EMBL" id="BMYS01000003">
    <property type="protein sequence ID" value="GGW80252.1"/>
    <property type="molecule type" value="Genomic_DNA"/>
</dbReference>
<dbReference type="RefSeq" id="WP_189384136.1">
    <property type="nucleotide sequence ID" value="NZ_BAABFY010000007.1"/>
</dbReference>
<comment type="caution">
    <text evidence="2">The sequence shown here is derived from an EMBL/GenBank/DDBJ whole genome shotgun (WGS) entry which is preliminary data.</text>
</comment>
<reference evidence="2" key="2">
    <citation type="submission" date="2020-09" db="EMBL/GenBank/DDBJ databases">
        <authorList>
            <person name="Sun Q."/>
            <person name="Kim S."/>
        </authorList>
    </citation>
    <scope>NUCLEOTIDE SEQUENCE</scope>
    <source>
        <strain evidence="2">KCTC 23732</strain>
    </source>
</reference>
<feature type="chain" id="PRO_5037621230" description="DUF945 domain-containing protein" evidence="1">
    <location>
        <begin position="22"/>
        <end position="322"/>
    </location>
</feature>
<keyword evidence="3" id="KW-1185">Reference proteome</keyword>
<evidence type="ECO:0000256" key="1">
    <source>
        <dbReference type="SAM" id="SignalP"/>
    </source>
</evidence>
<accession>A0A918JKE9</accession>
<reference evidence="2" key="1">
    <citation type="journal article" date="2014" name="Int. J. Syst. Evol. Microbiol.">
        <title>Complete genome sequence of Corynebacterium casei LMG S-19264T (=DSM 44701T), isolated from a smear-ripened cheese.</title>
        <authorList>
            <consortium name="US DOE Joint Genome Institute (JGI-PGF)"/>
            <person name="Walter F."/>
            <person name="Albersmeier A."/>
            <person name="Kalinowski J."/>
            <person name="Ruckert C."/>
        </authorList>
    </citation>
    <scope>NUCLEOTIDE SEQUENCE</scope>
    <source>
        <strain evidence="2">KCTC 23732</strain>
    </source>
</reference>
<dbReference type="AlphaFoldDB" id="A0A918JKE9"/>
<evidence type="ECO:0000313" key="2">
    <source>
        <dbReference type="EMBL" id="GGW80252.1"/>
    </source>
</evidence>
<proteinExistence type="predicted"/>
<gene>
    <name evidence="2" type="ORF">GCM10011450_07630</name>
</gene>
<keyword evidence="1" id="KW-0732">Signal</keyword>
<evidence type="ECO:0008006" key="4">
    <source>
        <dbReference type="Google" id="ProtNLM"/>
    </source>
</evidence>
<sequence length="322" mass="35019">MSSKKKLAIATAGVLVVAAGAAWYGGNKLAQGKVEEELKAFLVKNNLQDNVFWESLDANVSGTGSMSNVKIVDKQNPAHYFTFRKVILNDLENTEKIQKIDISFQGFADETGKSPIGKVTDSRLADLGYTELPEVNGSLKVSIDSSTDRSSYEISIDQPEVANFGVKLDANKIAGLLEQVRTNAETVQQNPMAVLPFLAPVSINSLSFNIDDKGLVKRVIAKEKGVAFGEQPTPAQDATYEAKMLQQKEACLKQGAVVFGENKTEASCDAVYKYVTNQKNSLSFAMNPTPPFEIMSVVQLLSGRGSANLNQLFQNLNIELKN</sequence>
<feature type="signal peptide" evidence="1">
    <location>
        <begin position="1"/>
        <end position="21"/>
    </location>
</feature>
<dbReference type="Proteomes" id="UP000608345">
    <property type="component" value="Unassembled WGS sequence"/>
</dbReference>
<evidence type="ECO:0000313" key="3">
    <source>
        <dbReference type="Proteomes" id="UP000608345"/>
    </source>
</evidence>
<organism evidence="2 3">
    <name type="scientific">Advenella faeciporci</name>
    <dbReference type="NCBI Taxonomy" id="797535"/>
    <lineage>
        <taxon>Bacteria</taxon>
        <taxon>Pseudomonadati</taxon>
        <taxon>Pseudomonadota</taxon>
        <taxon>Betaproteobacteria</taxon>
        <taxon>Burkholderiales</taxon>
        <taxon>Alcaligenaceae</taxon>
    </lineage>
</organism>
<name>A0A918JKE9_9BURK</name>
<protein>
    <recommendedName>
        <fullName evidence="4">DUF945 domain-containing protein</fullName>
    </recommendedName>
</protein>